<dbReference type="Pfam" id="PF00209">
    <property type="entry name" value="SNF"/>
    <property type="match status" value="2"/>
</dbReference>
<evidence type="ECO:0000256" key="1">
    <source>
        <dbReference type="ARBA" id="ARBA00004141"/>
    </source>
</evidence>
<dbReference type="OrthoDB" id="9762833at2"/>
<evidence type="ECO:0000256" key="3">
    <source>
        <dbReference type="ARBA" id="ARBA00022692"/>
    </source>
</evidence>
<dbReference type="PROSITE" id="PS50267">
    <property type="entry name" value="NA_NEUROTRAN_SYMP_3"/>
    <property type="match status" value="1"/>
</dbReference>
<dbReference type="PANTHER" id="PTHR42948">
    <property type="entry name" value="TRANSPORTER"/>
    <property type="match status" value="1"/>
</dbReference>
<dbReference type="NCBIfam" id="NF037979">
    <property type="entry name" value="Na_transp"/>
    <property type="match status" value="1"/>
</dbReference>
<dbReference type="CDD" id="cd10336">
    <property type="entry name" value="SLC6sbd_Tyt1-Like"/>
    <property type="match status" value="1"/>
</dbReference>
<evidence type="ECO:0000256" key="4">
    <source>
        <dbReference type="ARBA" id="ARBA00022989"/>
    </source>
</evidence>
<feature type="transmembrane region" description="Helical" evidence="6">
    <location>
        <begin position="384"/>
        <end position="406"/>
    </location>
</feature>
<dbReference type="GO" id="GO:0016020">
    <property type="term" value="C:membrane"/>
    <property type="evidence" value="ECO:0007669"/>
    <property type="project" value="UniProtKB-SubCell"/>
</dbReference>
<evidence type="ECO:0000313" key="8">
    <source>
        <dbReference type="Proteomes" id="UP000238220"/>
    </source>
</evidence>
<reference evidence="7 8" key="1">
    <citation type="submission" date="2018-02" db="EMBL/GenBank/DDBJ databases">
        <title>Genome sequencing of Solimonas sp. HR-BB.</title>
        <authorList>
            <person name="Lee Y."/>
            <person name="Jeon C.O."/>
        </authorList>
    </citation>
    <scope>NUCLEOTIDE SEQUENCE [LARGE SCALE GENOMIC DNA]</scope>
    <source>
        <strain evidence="7 8">HR-BB</strain>
    </source>
</reference>
<feature type="transmembrane region" description="Helical" evidence="6">
    <location>
        <begin position="257"/>
        <end position="281"/>
    </location>
</feature>
<feature type="transmembrane region" description="Helical" evidence="6">
    <location>
        <begin position="439"/>
        <end position="456"/>
    </location>
</feature>
<dbReference type="SUPFAM" id="SSF161070">
    <property type="entry name" value="SNF-like"/>
    <property type="match status" value="1"/>
</dbReference>
<keyword evidence="4 6" id="KW-1133">Transmembrane helix</keyword>
<dbReference type="InterPro" id="IPR037272">
    <property type="entry name" value="SNS_sf"/>
</dbReference>
<dbReference type="PRINTS" id="PR00176">
    <property type="entry name" value="NANEUSMPORT"/>
</dbReference>
<evidence type="ECO:0000313" key="7">
    <source>
        <dbReference type="EMBL" id="PPE73124.1"/>
    </source>
</evidence>
<name>A0A2S5TDP7_9GAMM</name>
<dbReference type="RefSeq" id="WP_104231163.1">
    <property type="nucleotide sequence ID" value="NZ_PSNW01000008.1"/>
</dbReference>
<keyword evidence="5 6" id="KW-0472">Membrane</keyword>
<feature type="transmembrane region" description="Helical" evidence="6">
    <location>
        <begin position="301"/>
        <end position="326"/>
    </location>
</feature>
<feature type="transmembrane region" description="Helical" evidence="6">
    <location>
        <begin position="178"/>
        <end position="199"/>
    </location>
</feature>
<protein>
    <submittedName>
        <fullName evidence="7">Sodium-dependent transporter</fullName>
    </submittedName>
</protein>
<comment type="subcellular location">
    <subcellularLocation>
        <location evidence="1">Membrane</location>
        <topology evidence="1">Multi-pass membrane protein</topology>
    </subcellularLocation>
</comment>
<feature type="transmembrane region" description="Helical" evidence="6">
    <location>
        <begin position="347"/>
        <end position="372"/>
    </location>
</feature>
<keyword evidence="8" id="KW-1185">Reference proteome</keyword>
<dbReference type="PANTHER" id="PTHR42948:SF1">
    <property type="entry name" value="TRANSPORTER"/>
    <property type="match status" value="1"/>
</dbReference>
<evidence type="ECO:0000256" key="2">
    <source>
        <dbReference type="ARBA" id="ARBA00022448"/>
    </source>
</evidence>
<feature type="transmembrane region" description="Helical" evidence="6">
    <location>
        <begin position="89"/>
        <end position="111"/>
    </location>
</feature>
<accession>A0A2S5TDP7</accession>
<feature type="transmembrane region" description="Helical" evidence="6">
    <location>
        <begin position="44"/>
        <end position="68"/>
    </location>
</feature>
<dbReference type="InterPro" id="IPR000175">
    <property type="entry name" value="Na/ntran_symport"/>
</dbReference>
<evidence type="ECO:0000256" key="6">
    <source>
        <dbReference type="SAM" id="Phobius"/>
    </source>
</evidence>
<evidence type="ECO:0000256" key="5">
    <source>
        <dbReference type="ARBA" id="ARBA00023136"/>
    </source>
</evidence>
<gene>
    <name evidence="7" type="ORF">C3942_14990</name>
</gene>
<dbReference type="InterPro" id="IPR047218">
    <property type="entry name" value="YocR/YhdH-like"/>
</dbReference>
<dbReference type="EMBL" id="PSNW01000008">
    <property type="protein sequence ID" value="PPE73124.1"/>
    <property type="molecule type" value="Genomic_DNA"/>
</dbReference>
<dbReference type="Proteomes" id="UP000238220">
    <property type="component" value="Unassembled WGS sequence"/>
</dbReference>
<sequence length="460" mass="50236">MNIRESSYGYWGSSRSFLWVAAGATVGIGNVARLPYLMGEHGGAVFLGFYLLCLLLVGLPLLATEWVLGRWMRDDVISGFRRVVDAAGASRFWVVIGYLSLASAVMVLSYYSVIAGWSLAYAVRAAGGVFDGIGVEHAREAFLSFAQDPERALSWHTIFMVTACIIVTHGFRDGIERAALRLLPTAFLVAIGLCVYTMLTGSTAEALRFLLTPDWQKFGWRGALEALQQAFFTMALGIGSMLALGSYLPARAPLKRLALGVVLIDTLFSLLAGLAIFALIFSAGVEPASGVALLFQALPAAFPAGVVGIVVALLLYTMLFIVTLTAASALLETTTRYLMDRFRTTRVFAATSSSLLIWFLGLGTLLSFGVLQDATLMGRNFFGWMQWLTANWFAPATALLICIFTARIMPEEMARSAFGEREGWLFSLWRTLLRYPTRLALIIILGYSAGLLDWIAELWG</sequence>
<dbReference type="AlphaFoldDB" id="A0A2S5TDP7"/>
<keyword evidence="2" id="KW-0813">Transport</keyword>
<proteinExistence type="predicted"/>
<keyword evidence="3 6" id="KW-0812">Transmembrane</keyword>
<feature type="transmembrane region" description="Helical" evidence="6">
    <location>
        <begin position="230"/>
        <end position="250"/>
    </location>
</feature>
<feature type="transmembrane region" description="Helical" evidence="6">
    <location>
        <begin position="16"/>
        <end position="38"/>
    </location>
</feature>
<feature type="transmembrane region" description="Helical" evidence="6">
    <location>
        <begin position="153"/>
        <end position="171"/>
    </location>
</feature>
<comment type="caution">
    <text evidence="7">The sequence shown here is derived from an EMBL/GenBank/DDBJ whole genome shotgun (WGS) entry which is preliminary data.</text>
</comment>
<organism evidence="7 8">
    <name type="scientific">Solimonas fluminis</name>
    <dbReference type="NCBI Taxonomy" id="2086571"/>
    <lineage>
        <taxon>Bacteria</taxon>
        <taxon>Pseudomonadati</taxon>
        <taxon>Pseudomonadota</taxon>
        <taxon>Gammaproteobacteria</taxon>
        <taxon>Nevskiales</taxon>
        <taxon>Nevskiaceae</taxon>
        <taxon>Solimonas</taxon>
    </lineage>
</organism>